<keyword evidence="4" id="KW-0479">Metal-binding</keyword>
<dbReference type="InterPro" id="IPR039448">
    <property type="entry name" value="Beta_helix"/>
</dbReference>
<dbReference type="InterPro" id="IPR059226">
    <property type="entry name" value="Choice_anch_Q_dom"/>
</dbReference>
<dbReference type="Gene3D" id="2.160.20.10">
    <property type="entry name" value="Single-stranded right-handed beta-helix, Pectin lyase-like"/>
    <property type="match status" value="1"/>
</dbReference>
<evidence type="ECO:0000256" key="7">
    <source>
        <dbReference type="ARBA" id="ARBA00023239"/>
    </source>
</evidence>
<feature type="domain" description="Right handed beta helix" evidence="10">
    <location>
        <begin position="130"/>
        <end position="286"/>
    </location>
</feature>
<keyword evidence="7" id="KW-0456">Lyase</keyword>
<gene>
    <name evidence="11" type="ORF">ACFSVM_11095</name>
</gene>
<keyword evidence="6" id="KW-0106">Calcium</keyword>
<evidence type="ECO:0000256" key="3">
    <source>
        <dbReference type="ARBA" id="ARBA00022525"/>
    </source>
</evidence>
<dbReference type="NCBIfam" id="NF041518">
    <property type="entry name" value="choice_anch_Q"/>
    <property type="match status" value="1"/>
</dbReference>
<dbReference type="PANTHER" id="PTHR40088:SF1">
    <property type="entry name" value="PECTATE LYASE PEL9"/>
    <property type="match status" value="1"/>
</dbReference>
<dbReference type="InterPro" id="IPR006626">
    <property type="entry name" value="PbH1"/>
</dbReference>
<evidence type="ECO:0000259" key="10">
    <source>
        <dbReference type="Pfam" id="PF13229"/>
    </source>
</evidence>
<evidence type="ECO:0000256" key="8">
    <source>
        <dbReference type="ARBA" id="ARBA00038263"/>
    </source>
</evidence>
<reference evidence="12" key="1">
    <citation type="journal article" date="2019" name="Int. J. Syst. Evol. Microbiol.">
        <title>The Global Catalogue of Microorganisms (GCM) 10K type strain sequencing project: providing services to taxonomists for standard genome sequencing and annotation.</title>
        <authorList>
            <consortium name="The Broad Institute Genomics Platform"/>
            <consortium name="The Broad Institute Genome Sequencing Center for Infectious Disease"/>
            <person name="Wu L."/>
            <person name="Ma J."/>
        </authorList>
    </citation>
    <scope>NUCLEOTIDE SEQUENCE [LARGE SCALE GENOMIC DNA]</scope>
    <source>
        <strain evidence="12">KCTC 33849</strain>
    </source>
</reference>
<dbReference type="Proteomes" id="UP001597540">
    <property type="component" value="Unassembled WGS sequence"/>
</dbReference>
<comment type="cofactor">
    <cofactor evidence="1">
        <name>Ca(2+)</name>
        <dbReference type="ChEBI" id="CHEBI:29108"/>
    </cofactor>
</comment>
<comment type="similarity">
    <text evidence="8">Belongs to the polysaccharide lyase 9 family.</text>
</comment>
<keyword evidence="5 9" id="KW-0732">Signal</keyword>
<dbReference type="PANTHER" id="PTHR40088">
    <property type="entry name" value="PECTATE LYASE (EUROFUNG)"/>
    <property type="match status" value="1"/>
</dbReference>
<organism evidence="11 12">
    <name type="scientific">Paenibacillus shunpengii</name>
    <dbReference type="NCBI Taxonomy" id="2054424"/>
    <lineage>
        <taxon>Bacteria</taxon>
        <taxon>Bacillati</taxon>
        <taxon>Bacillota</taxon>
        <taxon>Bacilli</taxon>
        <taxon>Bacillales</taxon>
        <taxon>Paenibacillaceae</taxon>
        <taxon>Paenibacillus</taxon>
    </lineage>
</organism>
<accession>A0ABW5SMI9</accession>
<dbReference type="InterPro" id="IPR012334">
    <property type="entry name" value="Pectin_lyas_fold"/>
</dbReference>
<name>A0ABW5SMI9_9BACL</name>
<dbReference type="EMBL" id="JBHUMJ010000002">
    <property type="protein sequence ID" value="MFD2701013.1"/>
    <property type="molecule type" value="Genomic_DNA"/>
</dbReference>
<protein>
    <submittedName>
        <fullName evidence="11">Right-handed parallel beta-helix repeat-containing protein</fullName>
    </submittedName>
</protein>
<evidence type="ECO:0000256" key="9">
    <source>
        <dbReference type="SAM" id="SignalP"/>
    </source>
</evidence>
<dbReference type="InterPro" id="IPR052052">
    <property type="entry name" value="Polysaccharide_Lyase_9"/>
</dbReference>
<evidence type="ECO:0000256" key="1">
    <source>
        <dbReference type="ARBA" id="ARBA00001913"/>
    </source>
</evidence>
<dbReference type="RefSeq" id="WP_379262132.1">
    <property type="nucleotide sequence ID" value="NZ_JBHUMJ010000002.1"/>
</dbReference>
<dbReference type="SMART" id="SM00710">
    <property type="entry name" value="PbH1"/>
    <property type="match status" value="6"/>
</dbReference>
<proteinExistence type="inferred from homology"/>
<comment type="caution">
    <text evidence="11">The sequence shown here is derived from an EMBL/GenBank/DDBJ whole genome shotgun (WGS) entry which is preliminary data.</text>
</comment>
<evidence type="ECO:0000256" key="4">
    <source>
        <dbReference type="ARBA" id="ARBA00022723"/>
    </source>
</evidence>
<keyword evidence="12" id="KW-1185">Reference proteome</keyword>
<keyword evidence="3" id="KW-0964">Secreted</keyword>
<dbReference type="Pfam" id="PF13229">
    <property type="entry name" value="Beta_helix"/>
    <property type="match status" value="1"/>
</dbReference>
<feature type="signal peptide" evidence="9">
    <location>
        <begin position="1"/>
        <end position="36"/>
    </location>
</feature>
<dbReference type="InterPro" id="IPR011050">
    <property type="entry name" value="Pectin_lyase_fold/virulence"/>
</dbReference>
<evidence type="ECO:0000256" key="5">
    <source>
        <dbReference type="ARBA" id="ARBA00022729"/>
    </source>
</evidence>
<evidence type="ECO:0000256" key="6">
    <source>
        <dbReference type="ARBA" id="ARBA00022837"/>
    </source>
</evidence>
<evidence type="ECO:0000256" key="2">
    <source>
        <dbReference type="ARBA" id="ARBA00004613"/>
    </source>
</evidence>
<sequence length="587" mass="63888">MMDLGFGSRTSRWLMSLFLFLLAACSLIVFANSAHAASQTYYVDIDTGVDGSGYGTSPEKPFKNIQYAANQTNPGDTVYVMDGTYYKTDDQAVFQVNRSGNSSSTGGYISYLAYPGHHPKLKAIDAWNHIVVNASYIKIEGFEIEGDNANLTLSDGEARYNHFIQNKPTNTIDWAYVRKTQTNGIYIRPEEGSTSYPHHIIVKNNIVHDVPGGGISASDADYITIENNTIYNNSWYTFYATSGISILTPKNIDSNTTSYKNVIRNNRVYNNKTLVKWEKTQDYSDGNGIIIDSTMNDPAYTGKTLVTNNLSYNNGGSGIHSYKSANVDIINNTAYNNSSQLNYGEIFAQSSNNVNILNNIMVARTGRNINTNYSNTNVTNNYNVYHNGNPVVSGPNDIWGDPLFVNPAGGDFHVIIGSKAIDTGTNSLAPNNDFSYNPRPRGSAFDRGAYENQNLIGNPSFEWGSLGGGWTKEQNTEGITIQNTGAYSGTYKAAFSTKDATKMSQTLTAPTTKTYTITAYINTNIASNVKLGADVAGVNKAQQSVVSGGYKKVTLTVSATAGESIKVWISAPQTANGWVAIDDVSAE</sequence>
<evidence type="ECO:0000313" key="11">
    <source>
        <dbReference type="EMBL" id="MFD2701013.1"/>
    </source>
</evidence>
<evidence type="ECO:0000313" key="12">
    <source>
        <dbReference type="Proteomes" id="UP001597540"/>
    </source>
</evidence>
<dbReference type="Gene3D" id="2.60.120.260">
    <property type="entry name" value="Galactose-binding domain-like"/>
    <property type="match status" value="1"/>
</dbReference>
<dbReference type="NCBIfam" id="TIGR03804">
    <property type="entry name" value="para_beta_helix"/>
    <property type="match status" value="1"/>
</dbReference>
<feature type="chain" id="PRO_5046598071" evidence="9">
    <location>
        <begin position="37"/>
        <end position="587"/>
    </location>
</feature>
<dbReference type="InterPro" id="IPR022441">
    <property type="entry name" value="Para_beta_helix_rpt-2"/>
</dbReference>
<dbReference type="SUPFAM" id="SSF51126">
    <property type="entry name" value="Pectin lyase-like"/>
    <property type="match status" value="1"/>
</dbReference>
<comment type="subcellular location">
    <subcellularLocation>
        <location evidence="2">Secreted</location>
    </subcellularLocation>
</comment>